<keyword evidence="6 8" id="KW-0808">Transferase</keyword>
<dbReference type="SUPFAM" id="SSF53335">
    <property type="entry name" value="S-adenosyl-L-methionine-dependent methyltransferases"/>
    <property type="match status" value="1"/>
</dbReference>
<evidence type="ECO:0000313" key="10">
    <source>
        <dbReference type="Proteomes" id="UP001165498"/>
    </source>
</evidence>
<dbReference type="InterPro" id="IPR029063">
    <property type="entry name" value="SAM-dependent_MTases_sf"/>
</dbReference>
<dbReference type="PANTHER" id="PTHR43542:SF1">
    <property type="entry name" value="METHYLTRANSFERASE"/>
    <property type="match status" value="1"/>
</dbReference>
<dbReference type="PIRSF" id="PIRSF004553">
    <property type="entry name" value="CHP00095"/>
    <property type="match status" value="1"/>
</dbReference>
<evidence type="ECO:0000256" key="5">
    <source>
        <dbReference type="ARBA" id="ARBA00022603"/>
    </source>
</evidence>
<keyword evidence="8" id="KW-0949">S-adenosyl-L-methionine</keyword>
<keyword evidence="10" id="KW-1185">Reference proteome</keyword>
<comment type="similarity">
    <text evidence="2 8">Belongs to the methyltransferase superfamily. RsmD family.</text>
</comment>
<evidence type="ECO:0000256" key="3">
    <source>
        <dbReference type="ARBA" id="ARBA00012141"/>
    </source>
</evidence>
<dbReference type="Gene3D" id="3.40.50.150">
    <property type="entry name" value="Vaccinia Virus protein VP39"/>
    <property type="match status" value="1"/>
</dbReference>
<dbReference type="PANTHER" id="PTHR43542">
    <property type="entry name" value="METHYLTRANSFERASE"/>
    <property type="match status" value="1"/>
</dbReference>
<evidence type="ECO:0000256" key="4">
    <source>
        <dbReference type="ARBA" id="ARBA00013682"/>
    </source>
</evidence>
<evidence type="ECO:0000256" key="6">
    <source>
        <dbReference type="ARBA" id="ARBA00022679"/>
    </source>
</evidence>
<dbReference type="InterPro" id="IPR002052">
    <property type="entry name" value="DNA_methylase_N6_adenine_CS"/>
</dbReference>
<reference evidence="9" key="1">
    <citation type="submission" date="2022-07" db="EMBL/GenBank/DDBJ databases">
        <title>Tahibacter sp., a new gammaproteobacterium isolated from the silt sample collected at pig farm.</title>
        <authorList>
            <person name="Chen H."/>
        </authorList>
    </citation>
    <scope>NUCLEOTIDE SEQUENCE</scope>
    <source>
        <strain evidence="9">P2K</strain>
    </source>
</reference>
<evidence type="ECO:0000256" key="7">
    <source>
        <dbReference type="ARBA" id="ARBA00048326"/>
    </source>
</evidence>
<organism evidence="9 10">
    <name type="scientific">Tahibacter harae</name>
    <dbReference type="NCBI Taxonomy" id="2963937"/>
    <lineage>
        <taxon>Bacteria</taxon>
        <taxon>Pseudomonadati</taxon>
        <taxon>Pseudomonadota</taxon>
        <taxon>Gammaproteobacteria</taxon>
        <taxon>Lysobacterales</taxon>
        <taxon>Rhodanobacteraceae</taxon>
        <taxon>Tahibacter</taxon>
    </lineage>
</organism>
<comment type="catalytic activity">
    <reaction evidence="7 8">
        <text>guanosine(966) in 16S rRNA + S-adenosyl-L-methionine = N(2)-methylguanosine(966) in 16S rRNA + S-adenosyl-L-homocysteine + H(+)</text>
        <dbReference type="Rhea" id="RHEA:23548"/>
        <dbReference type="Rhea" id="RHEA-COMP:10211"/>
        <dbReference type="Rhea" id="RHEA-COMP:10212"/>
        <dbReference type="ChEBI" id="CHEBI:15378"/>
        <dbReference type="ChEBI" id="CHEBI:57856"/>
        <dbReference type="ChEBI" id="CHEBI:59789"/>
        <dbReference type="ChEBI" id="CHEBI:74269"/>
        <dbReference type="ChEBI" id="CHEBI:74481"/>
        <dbReference type="EC" id="2.1.1.171"/>
    </reaction>
</comment>
<protein>
    <recommendedName>
        <fullName evidence="4 8">Ribosomal RNA small subunit methyltransferase D</fullName>
        <ecNumber evidence="3 8">2.1.1.171</ecNumber>
    </recommendedName>
</protein>
<evidence type="ECO:0000256" key="1">
    <source>
        <dbReference type="ARBA" id="ARBA00002649"/>
    </source>
</evidence>
<keyword evidence="5 8" id="KW-0489">Methyltransferase</keyword>
<dbReference type="PROSITE" id="PS00092">
    <property type="entry name" value="N6_MTASE"/>
    <property type="match status" value="1"/>
</dbReference>
<dbReference type="GO" id="GO:0052913">
    <property type="term" value="F:16S rRNA (guanine(966)-N(2))-methyltransferase activity"/>
    <property type="evidence" value="ECO:0007669"/>
    <property type="project" value="UniProtKB-EC"/>
</dbReference>
<dbReference type="EMBL" id="JANFQO010000003">
    <property type="protein sequence ID" value="MCQ4164078.1"/>
    <property type="molecule type" value="Genomic_DNA"/>
</dbReference>
<name>A0ABT1QNH2_9GAMM</name>
<evidence type="ECO:0000256" key="2">
    <source>
        <dbReference type="ARBA" id="ARBA00005269"/>
    </source>
</evidence>
<evidence type="ECO:0000313" key="9">
    <source>
        <dbReference type="EMBL" id="MCQ4164078.1"/>
    </source>
</evidence>
<proteinExistence type="inferred from homology"/>
<dbReference type="NCBIfam" id="TIGR00095">
    <property type="entry name" value="16S rRNA (guanine(966)-N(2))-methyltransferase RsmD"/>
    <property type="match status" value="1"/>
</dbReference>
<dbReference type="Proteomes" id="UP001165498">
    <property type="component" value="Unassembled WGS sequence"/>
</dbReference>
<dbReference type="RefSeq" id="WP_255912158.1">
    <property type="nucleotide sequence ID" value="NZ_JANFQO010000003.1"/>
</dbReference>
<sequence length="207" mass="22093">MLPPTRGRPAPRREAKPAAAAAPGKIRIIGGHLRNSRLNVPALPGLRPTPERVRETLFNWLAPWVEGARCLDLFAGTGALGLEALSRGAGEVVFVERDPGLAAALRANLDRLRQIHGQVLNLDGLAALARLAPAFDLVFLDPPFDADLWSAAAQRLESGGLLKPHALVYVEAPAAAAPALPPGWLAHREGRAGDVRYVLYRRDAGLA</sequence>
<comment type="function">
    <text evidence="1 8">Specifically methylates the guanine in position 966 of 16S rRNA in the assembled 30S particle.</text>
</comment>
<dbReference type="InterPro" id="IPR004398">
    <property type="entry name" value="RNA_MeTrfase_RsmD"/>
</dbReference>
<comment type="caution">
    <text evidence="9">The sequence shown here is derived from an EMBL/GenBank/DDBJ whole genome shotgun (WGS) entry which is preliminary data.</text>
</comment>
<dbReference type="CDD" id="cd02440">
    <property type="entry name" value="AdoMet_MTases"/>
    <property type="match status" value="1"/>
</dbReference>
<accession>A0ABT1QNH2</accession>
<evidence type="ECO:0000256" key="8">
    <source>
        <dbReference type="PIRNR" id="PIRNR004553"/>
    </source>
</evidence>
<dbReference type="Pfam" id="PF03602">
    <property type="entry name" value="Cons_hypoth95"/>
    <property type="match status" value="1"/>
</dbReference>
<gene>
    <name evidence="9" type="primary">rsmD</name>
    <name evidence="9" type="ORF">NM961_05075</name>
</gene>
<dbReference type="EC" id="2.1.1.171" evidence="3 8"/>
<keyword evidence="8" id="KW-0698">rRNA processing</keyword>